<dbReference type="Proteomes" id="UP000887565">
    <property type="component" value="Unplaced"/>
</dbReference>
<keyword evidence="1" id="KW-0472">Membrane</keyword>
<name>A0A915ICJ2_ROMCU</name>
<dbReference type="AlphaFoldDB" id="A0A915ICJ2"/>
<proteinExistence type="predicted"/>
<evidence type="ECO:0000256" key="1">
    <source>
        <dbReference type="SAM" id="Phobius"/>
    </source>
</evidence>
<sequence>MPKAKTLRAMFQQSFGIQCSVTQPAWHEEYWSKLSQTQQVEYMMDLFTLFLLVAMMPYLPEWLLEGMDYLQKKLVSELVGLQNFMYIHSWITVSMHEGMEWEPAEEEYTNGAGGRLPDIPFGGLVQSEVSSDSATVRQCNR</sequence>
<reference evidence="3" key="1">
    <citation type="submission" date="2022-11" db="UniProtKB">
        <authorList>
            <consortium name="WormBaseParasite"/>
        </authorList>
    </citation>
    <scope>IDENTIFICATION</scope>
</reference>
<protein>
    <submittedName>
        <fullName evidence="3">Uncharacterized protein</fullName>
    </submittedName>
</protein>
<evidence type="ECO:0000313" key="3">
    <source>
        <dbReference type="WBParaSite" id="nRc.2.0.1.t11900-RA"/>
    </source>
</evidence>
<keyword evidence="1" id="KW-1133">Transmembrane helix</keyword>
<accession>A0A915ICJ2</accession>
<dbReference type="WBParaSite" id="nRc.2.0.1.t11900-RA">
    <property type="protein sequence ID" value="nRc.2.0.1.t11900-RA"/>
    <property type="gene ID" value="nRc.2.0.1.g11900"/>
</dbReference>
<keyword evidence="2" id="KW-1185">Reference proteome</keyword>
<organism evidence="2 3">
    <name type="scientific">Romanomermis culicivorax</name>
    <name type="common">Nematode worm</name>
    <dbReference type="NCBI Taxonomy" id="13658"/>
    <lineage>
        <taxon>Eukaryota</taxon>
        <taxon>Metazoa</taxon>
        <taxon>Ecdysozoa</taxon>
        <taxon>Nematoda</taxon>
        <taxon>Enoplea</taxon>
        <taxon>Dorylaimia</taxon>
        <taxon>Mermithida</taxon>
        <taxon>Mermithoidea</taxon>
        <taxon>Mermithidae</taxon>
        <taxon>Romanomermis</taxon>
    </lineage>
</organism>
<keyword evidence="1" id="KW-0812">Transmembrane</keyword>
<evidence type="ECO:0000313" key="2">
    <source>
        <dbReference type="Proteomes" id="UP000887565"/>
    </source>
</evidence>
<feature type="transmembrane region" description="Helical" evidence="1">
    <location>
        <begin position="42"/>
        <end position="59"/>
    </location>
</feature>